<dbReference type="EMBL" id="JBEZAE010000003">
    <property type="protein sequence ID" value="MEU7070118.1"/>
    <property type="molecule type" value="Genomic_DNA"/>
</dbReference>
<sequence length="313" mass="33701">MTTEPSVPRRRRTGPGIHALALVAVVTVAGALLAVPAAPEGTPRRDGAAQTTPTRPGHARMPAGGRAQTTTPAPTSTLRIELLRAETRNTLPHDPRAFTQGLEFRGATLYESTGRVGHSSLSAGPPGKPPTRYVELPAPLFGEGITLTGSRLWQITWRNGIAIERDPTTLAERRRVGYEGEGWGLCHQHDAGQDRLVMSDGTDRLTFRDPDSFEATGGIDVRQDGSPATRLNELECTPDGFVYANVYPTDTILRIDSHTGTVTANIDAAGLLTASERRGAKQLNGIAAVPGTDRFLLTGKLWPRMFEVTFVPR</sequence>
<name>A0ABV3C6G2_9ACTN</name>
<keyword evidence="2" id="KW-0812">Transmembrane</keyword>
<keyword evidence="4" id="KW-1185">Reference proteome</keyword>
<keyword evidence="2" id="KW-0472">Membrane</keyword>
<evidence type="ECO:0000313" key="4">
    <source>
        <dbReference type="Proteomes" id="UP001551329"/>
    </source>
</evidence>
<dbReference type="Proteomes" id="UP001551329">
    <property type="component" value="Unassembled WGS sequence"/>
</dbReference>
<dbReference type="PANTHER" id="PTHR31270">
    <property type="entry name" value="GLUTAMINYL-PEPTIDE CYCLOTRANSFERASE"/>
    <property type="match status" value="1"/>
</dbReference>
<dbReference type="InterPro" id="IPR007788">
    <property type="entry name" value="QCT"/>
</dbReference>
<accession>A0ABV3C6G2</accession>
<feature type="transmembrane region" description="Helical" evidence="2">
    <location>
        <begin position="16"/>
        <end position="35"/>
    </location>
</feature>
<comment type="caution">
    <text evidence="3">The sequence shown here is derived from an EMBL/GenBank/DDBJ whole genome shotgun (WGS) entry which is preliminary data.</text>
</comment>
<dbReference type="Pfam" id="PF05096">
    <property type="entry name" value="Glu_cyclase_2"/>
    <property type="match status" value="1"/>
</dbReference>
<dbReference type="SUPFAM" id="SSF63829">
    <property type="entry name" value="Calcium-dependent phosphotriesterase"/>
    <property type="match status" value="1"/>
</dbReference>
<evidence type="ECO:0000256" key="1">
    <source>
        <dbReference type="SAM" id="MobiDB-lite"/>
    </source>
</evidence>
<keyword evidence="2" id="KW-1133">Transmembrane helix</keyword>
<reference evidence="3 4" key="1">
    <citation type="submission" date="2024-06" db="EMBL/GenBank/DDBJ databases">
        <title>The Natural Products Discovery Center: Release of the First 8490 Sequenced Strains for Exploring Actinobacteria Biosynthetic Diversity.</title>
        <authorList>
            <person name="Kalkreuter E."/>
            <person name="Kautsar S.A."/>
            <person name="Yang D."/>
            <person name="Bader C.D."/>
            <person name="Teijaro C.N."/>
            <person name="Fluegel L."/>
            <person name="Davis C.M."/>
            <person name="Simpson J.R."/>
            <person name="Lauterbach L."/>
            <person name="Steele A.D."/>
            <person name="Gui C."/>
            <person name="Meng S."/>
            <person name="Li G."/>
            <person name="Viehrig K."/>
            <person name="Ye F."/>
            <person name="Su P."/>
            <person name="Kiefer A.F."/>
            <person name="Nichols A."/>
            <person name="Cepeda A.J."/>
            <person name="Yan W."/>
            <person name="Fan B."/>
            <person name="Jiang Y."/>
            <person name="Adhikari A."/>
            <person name="Zheng C.-J."/>
            <person name="Schuster L."/>
            <person name="Cowan T.M."/>
            <person name="Smanski M.J."/>
            <person name="Chevrette M.G."/>
            <person name="De Carvalho L.P.S."/>
            <person name="Shen B."/>
        </authorList>
    </citation>
    <scope>NUCLEOTIDE SEQUENCE [LARGE SCALE GENOMIC DNA]</scope>
    <source>
        <strain evidence="3 4">NPDC045974</strain>
    </source>
</reference>
<dbReference type="RefSeq" id="WP_358469634.1">
    <property type="nucleotide sequence ID" value="NZ_JBEZAE010000003.1"/>
</dbReference>
<gene>
    <name evidence="3" type="ORF">AB0A88_08230</name>
</gene>
<evidence type="ECO:0000256" key="2">
    <source>
        <dbReference type="SAM" id="Phobius"/>
    </source>
</evidence>
<organism evidence="3 4">
    <name type="scientific">Streptomyces narbonensis</name>
    <dbReference type="NCBI Taxonomy" id="67333"/>
    <lineage>
        <taxon>Bacteria</taxon>
        <taxon>Bacillati</taxon>
        <taxon>Actinomycetota</taxon>
        <taxon>Actinomycetes</taxon>
        <taxon>Kitasatosporales</taxon>
        <taxon>Streptomycetaceae</taxon>
        <taxon>Streptomyces</taxon>
    </lineage>
</organism>
<proteinExistence type="predicted"/>
<feature type="region of interest" description="Disordered" evidence="1">
    <location>
        <begin position="37"/>
        <end position="73"/>
    </location>
</feature>
<protein>
    <submittedName>
        <fullName evidence="3">Glutaminyl-peptide cyclotransferase</fullName>
    </submittedName>
</protein>
<evidence type="ECO:0000313" key="3">
    <source>
        <dbReference type="EMBL" id="MEU7070118.1"/>
    </source>
</evidence>
<dbReference type="PANTHER" id="PTHR31270:SF1">
    <property type="entry name" value="GLUTAMINYL-PEPTIDE CYCLOTRANSFERASE"/>
    <property type="match status" value="1"/>
</dbReference>